<dbReference type="EMBL" id="CM043019">
    <property type="protein sequence ID" value="KAI4460743.1"/>
    <property type="molecule type" value="Genomic_DNA"/>
</dbReference>
<comment type="caution">
    <text evidence="1">The sequence shown here is derived from an EMBL/GenBank/DDBJ whole genome shotgun (WGS) entry which is preliminary data.</text>
</comment>
<evidence type="ECO:0000313" key="2">
    <source>
        <dbReference type="Proteomes" id="UP001056778"/>
    </source>
</evidence>
<protein>
    <submittedName>
        <fullName evidence="1">Early endosome antigen 1</fullName>
    </submittedName>
</protein>
<gene>
    <name evidence="1" type="ORF">MML48_5g00008095</name>
</gene>
<accession>A0ACB9T1T2</accession>
<organism evidence="1 2">
    <name type="scientific">Holotrichia oblita</name>
    <name type="common">Chafer beetle</name>
    <dbReference type="NCBI Taxonomy" id="644536"/>
    <lineage>
        <taxon>Eukaryota</taxon>
        <taxon>Metazoa</taxon>
        <taxon>Ecdysozoa</taxon>
        <taxon>Arthropoda</taxon>
        <taxon>Hexapoda</taxon>
        <taxon>Insecta</taxon>
        <taxon>Pterygota</taxon>
        <taxon>Neoptera</taxon>
        <taxon>Endopterygota</taxon>
        <taxon>Coleoptera</taxon>
        <taxon>Polyphaga</taxon>
        <taxon>Scarabaeiformia</taxon>
        <taxon>Scarabaeidae</taxon>
        <taxon>Melolonthinae</taxon>
        <taxon>Holotrichia</taxon>
    </lineage>
</organism>
<keyword evidence="2" id="KW-1185">Reference proteome</keyword>
<name>A0ACB9T1T2_HOLOL</name>
<sequence length="789" mass="89137">MPGLASRSEELVCRRLQEQKDDKSLLAQFFFADEALNMIASELDSFDGRKDPERCSALVNQLRQSQDKVLTITNAIMEDLIGNERANRDFRVKFPEDVLQENLAGQLWFGAECLAAGSSIMNREAESAAMRPLAKALTKSLEHVRILLRDTCLRSNQPNGPLKLNGNELVTDTLLESLKIFDGLFADFELRYVSAMVPVKTTLEYILQEMIGVLFSETLQRALKMKLLTQDMVDSCDPALMFTIPRLAIVSGLLVFPNGPLCIDKPADDMSEMFKPFRTLLRKIRELLWTLDKKELYTLEKVLCDNNEQPGSFEVSECNINEDFLQDFYNNPLICKDYFNDNLGLKKRVKKNEPEKNSIYNYHDIEETEERPSTSGYLISNTVDHDSIVASISSHNQEPLKESLPDNDSLEVITEAAATLNSILTTEIKDSKKKKPTKSKKRDKLQPESPDDSGICTENTSLDRSPTLDSNETKCCVCVADTSKIYLCGYADTETNNGTNDKVVKTYRGQVSPSTSRSSKEDGHKNGSCLNLDSTRLSEDDSSSVASSDTSSFNSNSADDEEIAMAMQAAEITNRNEIRSQFKSSEDLIHRLYVCIAGVADQLQTNFASDLRNILKYVFLMNVSNEPEKPVETEASIEYHPTETEVIENEEFSVDPNILAQEALFDSNVYFHINGDQYEHNGETEYTNYPREQTRNRTSETTLNGHTRRDAPREIERPPIWIPDVEAPKCMSCGSNFTVVKRRHHCRNCGKVFCSRCSSNNVPLPKFGHTKPVRVCNKCFLYHLTPFTM</sequence>
<evidence type="ECO:0000313" key="1">
    <source>
        <dbReference type="EMBL" id="KAI4460743.1"/>
    </source>
</evidence>
<dbReference type="Proteomes" id="UP001056778">
    <property type="component" value="Chromosome 5"/>
</dbReference>
<reference evidence="1" key="1">
    <citation type="submission" date="2022-04" db="EMBL/GenBank/DDBJ databases">
        <title>Chromosome-scale genome assembly of Holotrichia oblita Faldermann.</title>
        <authorList>
            <person name="Rongchong L."/>
        </authorList>
    </citation>
    <scope>NUCLEOTIDE SEQUENCE</scope>
    <source>
        <strain evidence="1">81SQS9</strain>
    </source>
</reference>
<proteinExistence type="predicted"/>